<organism evidence="3 4">
    <name type="scientific">Streptomyces formicae</name>
    <dbReference type="NCBI Taxonomy" id="1616117"/>
    <lineage>
        <taxon>Bacteria</taxon>
        <taxon>Bacillati</taxon>
        <taxon>Actinomycetota</taxon>
        <taxon>Actinomycetes</taxon>
        <taxon>Kitasatosporales</taxon>
        <taxon>Streptomycetaceae</taxon>
        <taxon>Streptomyces</taxon>
    </lineage>
</organism>
<dbReference type="PROSITE" id="PS50937">
    <property type="entry name" value="HTH_MERR_2"/>
    <property type="match status" value="1"/>
</dbReference>
<name>A0ABY3WFM4_9ACTN</name>
<keyword evidence="4" id="KW-1185">Reference proteome</keyword>
<dbReference type="PRINTS" id="PR00040">
    <property type="entry name" value="HTHMERR"/>
</dbReference>
<dbReference type="RefSeq" id="WP_242328746.1">
    <property type="nucleotide sequence ID" value="NZ_CP071872.1"/>
</dbReference>
<evidence type="ECO:0000256" key="1">
    <source>
        <dbReference type="ARBA" id="ARBA00023125"/>
    </source>
</evidence>
<proteinExistence type="predicted"/>
<evidence type="ECO:0000259" key="2">
    <source>
        <dbReference type="PROSITE" id="PS50937"/>
    </source>
</evidence>
<protein>
    <submittedName>
        <fullName evidence="3">MerR family transcriptional regulator</fullName>
    </submittedName>
</protein>
<dbReference type="PANTHER" id="PTHR30204:SF93">
    <property type="entry name" value="HTH MERR-TYPE DOMAIN-CONTAINING PROTEIN"/>
    <property type="match status" value="1"/>
</dbReference>
<dbReference type="Gene3D" id="1.10.1660.10">
    <property type="match status" value="1"/>
</dbReference>
<dbReference type="SMART" id="SM00422">
    <property type="entry name" value="HTH_MERR"/>
    <property type="match status" value="1"/>
</dbReference>
<dbReference type="PANTHER" id="PTHR30204">
    <property type="entry name" value="REDOX-CYCLING DRUG-SENSING TRANSCRIPTIONAL ACTIVATOR SOXR"/>
    <property type="match status" value="1"/>
</dbReference>
<dbReference type="InterPro" id="IPR047057">
    <property type="entry name" value="MerR_fam"/>
</dbReference>
<gene>
    <name evidence="3" type="ORF">J4032_00860</name>
</gene>
<dbReference type="Pfam" id="PF13411">
    <property type="entry name" value="MerR_1"/>
    <property type="match status" value="1"/>
</dbReference>
<dbReference type="InterPro" id="IPR009061">
    <property type="entry name" value="DNA-bd_dom_put_sf"/>
</dbReference>
<evidence type="ECO:0000313" key="3">
    <source>
        <dbReference type="EMBL" id="UNM10254.1"/>
    </source>
</evidence>
<feature type="domain" description="HTH merR-type" evidence="2">
    <location>
        <begin position="13"/>
        <end position="82"/>
    </location>
</feature>
<dbReference type="Proteomes" id="UP000828924">
    <property type="component" value="Chromosome"/>
</dbReference>
<dbReference type="EMBL" id="CP071872">
    <property type="protein sequence ID" value="UNM10254.1"/>
    <property type="molecule type" value="Genomic_DNA"/>
</dbReference>
<dbReference type="InterPro" id="IPR000551">
    <property type="entry name" value="MerR-type_HTH_dom"/>
</dbReference>
<sequence length="313" mass="34386">MNADHSRRQPPGLFTIGQLSRRTGMPVRTIRYWSDIGALPPTDRSSGGYRLYDAASVARLELLRTLRELGLGLDDVRRVLERETTVADVAVDHIKALDAQIKGLRLRRAVLATIAAGRRPPTEEMTLLNKLARLSAEERRRIIDDFLDEVFGGLDLDPQLRDRMTDIRAELPDDPTAAQVDAWVELAELVADPEFRQRLRSVARSGAAGRAEAGPGREPGAYLFFVRKVVGMVGEARAAGIAPDAPEAAGVLDRLLGPADRVRRAEVLARVEDAGNAQMERYRQLVAAVNGEPARPSHAEEFAWLAAALRAHS</sequence>
<keyword evidence="1" id="KW-0238">DNA-binding</keyword>
<evidence type="ECO:0000313" key="4">
    <source>
        <dbReference type="Proteomes" id="UP000828924"/>
    </source>
</evidence>
<reference evidence="3 4" key="1">
    <citation type="submission" date="2021-03" db="EMBL/GenBank/DDBJ databases">
        <title>Complete genome of Streptomyces formicae strain 1H-GS9 (DSM 100524).</title>
        <authorList>
            <person name="Atanasov K.E."/>
            <person name="Altabella T."/>
            <person name="Ferrer A."/>
        </authorList>
    </citation>
    <scope>NUCLEOTIDE SEQUENCE [LARGE SCALE GENOMIC DNA]</scope>
    <source>
        <strain evidence="3 4">1H-GS9</strain>
    </source>
</reference>
<dbReference type="SUPFAM" id="SSF46955">
    <property type="entry name" value="Putative DNA-binding domain"/>
    <property type="match status" value="1"/>
</dbReference>
<accession>A0ABY3WFM4</accession>